<dbReference type="InterPro" id="IPR029787">
    <property type="entry name" value="Nucleotide_cyclase"/>
</dbReference>
<keyword evidence="6" id="KW-1185">Reference proteome</keyword>
<dbReference type="PROSITE" id="PS50112">
    <property type="entry name" value="PAS"/>
    <property type="match status" value="2"/>
</dbReference>
<feature type="domain" description="PAS" evidence="1">
    <location>
        <begin position="226"/>
        <end position="270"/>
    </location>
</feature>
<dbReference type="PANTHER" id="PTHR44757">
    <property type="entry name" value="DIGUANYLATE CYCLASE DGCP"/>
    <property type="match status" value="1"/>
</dbReference>
<dbReference type="SMART" id="SM00091">
    <property type="entry name" value="PAS"/>
    <property type="match status" value="3"/>
</dbReference>
<dbReference type="CDD" id="cd01948">
    <property type="entry name" value="EAL"/>
    <property type="match status" value="1"/>
</dbReference>
<dbReference type="SMART" id="SM00267">
    <property type="entry name" value="GGDEF"/>
    <property type="match status" value="1"/>
</dbReference>
<reference evidence="5 6" key="1">
    <citation type="submission" date="2020-10" db="EMBL/GenBank/DDBJ databases">
        <title>Sequencing the genomes of 1000 actinobacteria strains.</title>
        <authorList>
            <person name="Klenk H.-P."/>
        </authorList>
    </citation>
    <scope>NUCLEOTIDE SEQUENCE [LARGE SCALE GENOMIC DNA]</scope>
    <source>
        <strain evidence="5 6">DSM 44653</strain>
    </source>
</reference>
<dbReference type="Gene3D" id="3.30.450.20">
    <property type="entry name" value="PAS domain"/>
    <property type="match status" value="3"/>
</dbReference>
<dbReference type="InterPro" id="IPR013767">
    <property type="entry name" value="PAS_fold"/>
</dbReference>
<dbReference type="Proteomes" id="UP000631670">
    <property type="component" value="Unassembled WGS sequence"/>
</dbReference>
<dbReference type="InterPro" id="IPR000700">
    <property type="entry name" value="PAS-assoc_C"/>
</dbReference>
<evidence type="ECO:0000259" key="3">
    <source>
        <dbReference type="PROSITE" id="PS50883"/>
    </source>
</evidence>
<dbReference type="PROSITE" id="PS50113">
    <property type="entry name" value="PAC"/>
    <property type="match status" value="1"/>
</dbReference>
<proteinExistence type="predicted"/>
<dbReference type="Pfam" id="PF08448">
    <property type="entry name" value="PAS_4"/>
    <property type="match status" value="1"/>
</dbReference>
<dbReference type="SUPFAM" id="SSF141868">
    <property type="entry name" value="EAL domain-like"/>
    <property type="match status" value="1"/>
</dbReference>
<feature type="domain" description="GGDEF" evidence="4">
    <location>
        <begin position="382"/>
        <end position="516"/>
    </location>
</feature>
<dbReference type="PROSITE" id="PS50883">
    <property type="entry name" value="EAL"/>
    <property type="match status" value="1"/>
</dbReference>
<feature type="domain" description="PAS" evidence="1">
    <location>
        <begin position="121"/>
        <end position="166"/>
    </location>
</feature>
<dbReference type="Pfam" id="PF00989">
    <property type="entry name" value="PAS"/>
    <property type="match status" value="1"/>
</dbReference>
<dbReference type="PANTHER" id="PTHR44757:SF2">
    <property type="entry name" value="BIOFILM ARCHITECTURE MAINTENANCE PROTEIN MBAA"/>
    <property type="match status" value="1"/>
</dbReference>
<dbReference type="SMART" id="SM00052">
    <property type="entry name" value="EAL"/>
    <property type="match status" value="1"/>
</dbReference>
<evidence type="ECO:0000313" key="5">
    <source>
        <dbReference type="EMBL" id="MBE1499248.1"/>
    </source>
</evidence>
<feature type="domain" description="PAC" evidence="2">
    <location>
        <begin position="304"/>
        <end position="356"/>
    </location>
</feature>
<dbReference type="SUPFAM" id="SSF55073">
    <property type="entry name" value="Nucleotide cyclase"/>
    <property type="match status" value="1"/>
</dbReference>
<comment type="caution">
    <text evidence="5">The sequence shown here is derived from an EMBL/GenBank/DDBJ whole genome shotgun (WGS) entry which is preliminary data.</text>
</comment>
<dbReference type="Pfam" id="PF00990">
    <property type="entry name" value="GGDEF"/>
    <property type="match status" value="1"/>
</dbReference>
<dbReference type="Pfam" id="PF13426">
    <property type="entry name" value="PAS_9"/>
    <property type="match status" value="1"/>
</dbReference>
<dbReference type="Gene3D" id="3.30.70.270">
    <property type="match status" value="1"/>
</dbReference>
<evidence type="ECO:0000259" key="2">
    <source>
        <dbReference type="PROSITE" id="PS50113"/>
    </source>
</evidence>
<sequence>MEADSLTELVELSPDAICVHEHGVLTYANRAALETFAARGTAEVVGRRFADFVAEDSQAELAGKLEGLTRPGQASEPVEALMSRLDGSKFAVETVVVRLRGAAAYQVVMRDITAKKAAADALRYQAALVSHVSDALIATTGDGVVTSWNPAAEAVYGWTAAEAVGRRASELVGASLDLAAIRRGGGVAEAVHRRRDGAPLAVRVSAAEMNDGYVLVCADETARRRAEQNYRTVVASLDEGVLVMGPTGLIEAANPAACRILGVPEPDLIGVPCHTLVLFTESGHWIPPDEMPSVQSRRTGVTHNGLVVRLRRPDGRDVWVSLTSRLLDPDDPTTRAVVTTFTDITETRAISARLAHDATHDPLTRLANRTLLLDRLDVRERGALTVLFLDLDKFKVINDSLGHSVGDQVLRIVGERLRRSSGREDLVGRLGGDEFVVVTGEVTEPAEVRALAEHLRAALAEPIGVLGRQLHLDASIGVVLVDGADDRSAEDLLRDADVAMYQAKTLGRGRHHFFDVGLRERMQRRLRMEQDLRDAVHDGQLWPAYQPVVDLRTGEMVAVEALLRWTHPRQGAISPSEFIPLAEESDLINVIGKAMLRATTRELAARRTGGLDLTLKVNLSARQLDDPHLVPAVQDALASTGLPAAALCLEVTESALMRDQEAAAEVLASLRSLGVLLAIDDFGTGYSSLAQLRRLTLDTLKIDRSFITGIAESRDAAAIVTSIIAMAHAVDLTVIAEGVESAEQVDLLRSLGCDQAQGYHLGRPVAAAELFGQ</sequence>
<dbReference type="InterPro" id="IPR013656">
    <property type="entry name" value="PAS_4"/>
</dbReference>
<dbReference type="PROSITE" id="PS50887">
    <property type="entry name" value="GGDEF"/>
    <property type="match status" value="1"/>
</dbReference>
<accession>A0ABR9I7Y3</accession>
<dbReference type="InterPro" id="IPR001633">
    <property type="entry name" value="EAL_dom"/>
</dbReference>
<dbReference type="RefSeq" id="WP_086860893.1">
    <property type="nucleotide sequence ID" value="NZ_JADBEG010000001.1"/>
</dbReference>
<dbReference type="InterPro" id="IPR000160">
    <property type="entry name" value="GGDEF_dom"/>
</dbReference>
<dbReference type="NCBIfam" id="TIGR00254">
    <property type="entry name" value="GGDEF"/>
    <property type="match status" value="1"/>
</dbReference>
<dbReference type="InterPro" id="IPR035965">
    <property type="entry name" value="PAS-like_dom_sf"/>
</dbReference>
<gene>
    <name evidence="5" type="ORF">H4696_006348</name>
</gene>
<evidence type="ECO:0000313" key="6">
    <source>
        <dbReference type="Proteomes" id="UP000631670"/>
    </source>
</evidence>
<dbReference type="CDD" id="cd00130">
    <property type="entry name" value="PAS"/>
    <property type="match status" value="3"/>
</dbReference>
<evidence type="ECO:0000259" key="1">
    <source>
        <dbReference type="PROSITE" id="PS50112"/>
    </source>
</evidence>
<organism evidence="5 6">
    <name type="scientific">Amycolatopsis lexingtonensis</name>
    <dbReference type="NCBI Taxonomy" id="218822"/>
    <lineage>
        <taxon>Bacteria</taxon>
        <taxon>Bacillati</taxon>
        <taxon>Actinomycetota</taxon>
        <taxon>Actinomycetes</taxon>
        <taxon>Pseudonocardiales</taxon>
        <taxon>Pseudonocardiaceae</taxon>
        <taxon>Amycolatopsis</taxon>
    </lineage>
</organism>
<dbReference type="SUPFAM" id="SSF55785">
    <property type="entry name" value="PYP-like sensor domain (PAS domain)"/>
    <property type="match status" value="3"/>
</dbReference>
<dbReference type="EMBL" id="JADBEG010000001">
    <property type="protein sequence ID" value="MBE1499248.1"/>
    <property type="molecule type" value="Genomic_DNA"/>
</dbReference>
<dbReference type="Gene3D" id="3.20.20.450">
    <property type="entry name" value="EAL domain"/>
    <property type="match status" value="1"/>
</dbReference>
<dbReference type="InterPro" id="IPR052155">
    <property type="entry name" value="Biofilm_reg_signaling"/>
</dbReference>
<dbReference type="InterPro" id="IPR000014">
    <property type="entry name" value="PAS"/>
</dbReference>
<protein>
    <submittedName>
        <fullName evidence="5">Diguanylate cyclase (GGDEF)-like protein/PAS domain S-box-containing protein</fullName>
    </submittedName>
</protein>
<feature type="domain" description="EAL" evidence="3">
    <location>
        <begin position="525"/>
        <end position="773"/>
    </location>
</feature>
<dbReference type="NCBIfam" id="TIGR00229">
    <property type="entry name" value="sensory_box"/>
    <property type="match status" value="3"/>
</dbReference>
<dbReference type="Pfam" id="PF00563">
    <property type="entry name" value="EAL"/>
    <property type="match status" value="1"/>
</dbReference>
<name>A0ABR9I7Y3_9PSEU</name>
<dbReference type="InterPro" id="IPR035919">
    <property type="entry name" value="EAL_sf"/>
</dbReference>
<dbReference type="CDD" id="cd01949">
    <property type="entry name" value="GGDEF"/>
    <property type="match status" value="1"/>
</dbReference>
<dbReference type="InterPro" id="IPR043128">
    <property type="entry name" value="Rev_trsase/Diguanyl_cyclase"/>
</dbReference>
<evidence type="ECO:0000259" key="4">
    <source>
        <dbReference type="PROSITE" id="PS50887"/>
    </source>
</evidence>